<reference evidence="1" key="2">
    <citation type="journal article" date="2021" name="PeerJ">
        <title>Extensive microbial diversity within the chicken gut microbiome revealed by metagenomics and culture.</title>
        <authorList>
            <person name="Gilroy R."/>
            <person name="Ravi A."/>
            <person name="Getino M."/>
            <person name="Pursley I."/>
            <person name="Horton D.L."/>
            <person name="Alikhan N.F."/>
            <person name="Baker D."/>
            <person name="Gharbi K."/>
            <person name="Hall N."/>
            <person name="Watson M."/>
            <person name="Adriaenssens E.M."/>
            <person name="Foster-Nyarko E."/>
            <person name="Jarju S."/>
            <person name="Secka A."/>
            <person name="Antonio M."/>
            <person name="Oren A."/>
            <person name="Chaudhuri R.R."/>
            <person name="La Ragione R."/>
            <person name="Hildebrand F."/>
            <person name="Pallen M.J."/>
        </authorList>
    </citation>
    <scope>NUCLEOTIDE SEQUENCE</scope>
    <source>
        <strain evidence="1">35461</strain>
    </source>
</reference>
<dbReference type="Proteomes" id="UP000886845">
    <property type="component" value="Unassembled WGS sequence"/>
</dbReference>
<evidence type="ECO:0000313" key="2">
    <source>
        <dbReference type="Proteomes" id="UP000886845"/>
    </source>
</evidence>
<gene>
    <name evidence="1" type="ORF">IAC79_06115</name>
</gene>
<comment type="caution">
    <text evidence="1">The sequence shown here is derived from an EMBL/GenBank/DDBJ whole genome shotgun (WGS) entry which is preliminary data.</text>
</comment>
<dbReference type="AlphaFoldDB" id="A0A9D1NNJ0"/>
<name>A0A9D1NNJ0_9BACT</name>
<sequence>MATTLEFYGTRSTWRDVADAARTTINREAGAGEPSSAWKKRMLLAEHSPIRQLVFRWKWVGLKSWVSVHLVRHKFGIDHFVSTQRSDRTGVDRNASRQDTPVSHECIANAQAILSISRKRLCRQASPETREAWGMLVEALRANGQPELAECCVPECVYRGFCPEFKCCGYAKTPAFEAAVAAYRGGARPND</sequence>
<proteinExistence type="predicted"/>
<evidence type="ECO:0000313" key="1">
    <source>
        <dbReference type="EMBL" id="HIV09668.1"/>
    </source>
</evidence>
<protein>
    <submittedName>
        <fullName evidence="1">Thymidylate synthase ThyX</fullName>
    </submittedName>
</protein>
<dbReference type="EMBL" id="DVOR01000197">
    <property type="protein sequence ID" value="HIV09668.1"/>
    <property type="molecule type" value="Genomic_DNA"/>
</dbReference>
<accession>A0A9D1NNJ0</accession>
<reference evidence="1" key="1">
    <citation type="submission" date="2020-10" db="EMBL/GenBank/DDBJ databases">
        <authorList>
            <person name="Gilroy R."/>
        </authorList>
    </citation>
    <scope>NUCLEOTIDE SEQUENCE</scope>
    <source>
        <strain evidence="1">35461</strain>
    </source>
</reference>
<organism evidence="1 2">
    <name type="scientific">Candidatus Spyradenecus faecavium</name>
    <dbReference type="NCBI Taxonomy" id="2840947"/>
    <lineage>
        <taxon>Bacteria</taxon>
        <taxon>Pseudomonadati</taxon>
        <taxon>Lentisphaerota</taxon>
        <taxon>Lentisphaeria</taxon>
        <taxon>Lentisphaerales</taxon>
        <taxon>Lentisphaeraceae</taxon>
        <taxon>Lentisphaeraceae incertae sedis</taxon>
        <taxon>Candidatus Spyradenecus</taxon>
    </lineage>
</organism>